<organism evidence="2 3">
    <name type="scientific">Arcticibacter tournemirensis</name>
    <dbReference type="NCBI Taxonomy" id="699437"/>
    <lineage>
        <taxon>Bacteria</taxon>
        <taxon>Pseudomonadati</taxon>
        <taxon>Bacteroidota</taxon>
        <taxon>Sphingobacteriia</taxon>
        <taxon>Sphingobacteriales</taxon>
        <taxon>Sphingobacteriaceae</taxon>
        <taxon>Arcticibacter</taxon>
    </lineage>
</organism>
<reference evidence="2 3" key="1">
    <citation type="submission" date="2018-12" db="EMBL/GenBank/DDBJ databases">
        <title>The Draft Genome Sequence of the Soil Bacterium Pedobacter tournemirensis R1.</title>
        <authorList>
            <person name="He J."/>
        </authorList>
    </citation>
    <scope>NUCLEOTIDE SEQUENCE [LARGE SCALE GENOMIC DNA]</scope>
    <source>
        <strain evidence="2 3">R1</strain>
    </source>
</reference>
<protein>
    <submittedName>
        <fullName evidence="2">Thiamine pyrophosphokinase</fullName>
    </submittedName>
</protein>
<keyword evidence="2" id="KW-0808">Transferase</keyword>
<evidence type="ECO:0000313" key="2">
    <source>
        <dbReference type="EMBL" id="RXF68004.1"/>
    </source>
</evidence>
<evidence type="ECO:0000313" key="1">
    <source>
        <dbReference type="EMBL" id="KAA8479191.1"/>
    </source>
</evidence>
<dbReference type="Proteomes" id="UP000290848">
    <property type="component" value="Unassembled WGS sequence"/>
</dbReference>
<gene>
    <name evidence="2" type="ORF">EKH83_17175</name>
    <name evidence="1" type="ORF">F1649_16790</name>
</gene>
<evidence type="ECO:0000313" key="3">
    <source>
        <dbReference type="Proteomes" id="UP000290848"/>
    </source>
</evidence>
<proteinExistence type="predicted"/>
<accession>A0A4Q0M508</accession>
<name>A0A4Q0M508_9SPHI</name>
<evidence type="ECO:0000313" key="4">
    <source>
        <dbReference type="Proteomes" id="UP000322918"/>
    </source>
</evidence>
<dbReference type="GO" id="GO:0016301">
    <property type="term" value="F:kinase activity"/>
    <property type="evidence" value="ECO:0007669"/>
    <property type="project" value="UniProtKB-KW"/>
</dbReference>
<dbReference type="AlphaFoldDB" id="A0A4Q0M508"/>
<reference evidence="1 4" key="2">
    <citation type="submission" date="2019-09" db="EMBL/GenBank/DDBJ databases">
        <title>Pararcticibacter amylolyticus gen. nov., sp. nov., isolated from a rottenly hemp rope, and reclassification of Pedobacter tournemirensis as Pararcticibacter tournemirensis comb. nov.</title>
        <authorList>
            <person name="Cai Y."/>
        </authorList>
    </citation>
    <scope>NUCLEOTIDE SEQUENCE [LARGE SCALE GENOMIC DNA]</scope>
    <source>
        <strain evidence="1 4">TF5-37.2-LB10</strain>
    </source>
</reference>
<keyword evidence="2" id="KW-0418">Kinase</keyword>
<keyword evidence="4" id="KW-1185">Reference proteome</keyword>
<dbReference type="RefSeq" id="WP_128770691.1">
    <property type="nucleotide sequence ID" value="NZ_RXOC01000013.1"/>
</dbReference>
<sequence length="188" mass="21138">MSSHHIVREKQEPALLIMDLNGFNDEHLGQLLEWNPTVLVNEPVYEAADSLGIKIDGVISSSISSPLQHKTFVIHTGNSPLLDALKYLAGEQYHAVNIITTSFKLKDYALFADSITLVILTPQKRIFTAKPGFSKWKVAGEQIEILSEVKNLHTMGLHKISGHTYKTEKEGFYTLTFEQPFIFIAEEL</sequence>
<dbReference type="EMBL" id="VWNE01000029">
    <property type="protein sequence ID" value="KAA8479191.1"/>
    <property type="molecule type" value="Genomic_DNA"/>
</dbReference>
<dbReference type="EMBL" id="RXOC01000013">
    <property type="protein sequence ID" value="RXF68004.1"/>
    <property type="molecule type" value="Genomic_DNA"/>
</dbReference>
<comment type="caution">
    <text evidence="2">The sequence shown here is derived from an EMBL/GenBank/DDBJ whole genome shotgun (WGS) entry which is preliminary data.</text>
</comment>
<dbReference type="Proteomes" id="UP000322918">
    <property type="component" value="Unassembled WGS sequence"/>
</dbReference>
<dbReference type="OrthoDB" id="1132102at2"/>